<dbReference type="Pfam" id="PF00535">
    <property type="entry name" value="Glycos_transf_2"/>
    <property type="match status" value="1"/>
</dbReference>
<evidence type="ECO:0000256" key="2">
    <source>
        <dbReference type="ARBA" id="ARBA00022679"/>
    </source>
</evidence>
<gene>
    <name evidence="5" type="ORF">BVE84_03810</name>
    <name evidence="4" type="ORF">BVE86_03120</name>
</gene>
<dbReference type="EMBL" id="MSPT01000005">
    <property type="protein sequence ID" value="ONK28354.1"/>
    <property type="molecule type" value="Genomic_DNA"/>
</dbReference>
<dbReference type="InterPro" id="IPR029044">
    <property type="entry name" value="Nucleotide-diphossugar_trans"/>
</dbReference>
<organism evidence="4 6">
    <name type="scientific">Streptococcus azizii</name>
    <dbReference type="NCBI Taxonomy" id="1579424"/>
    <lineage>
        <taxon>Bacteria</taxon>
        <taxon>Bacillati</taxon>
        <taxon>Bacillota</taxon>
        <taxon>Bacilli</taxon>
        <taxon>Lactobacillales</taxon>
        <taxon>Streptococcaceae</taxon>
        <taxon>Streptococcus</taxon>
    </lineage>
</organism>
<dbReference type="AlphaFoldDB" id="A0AB36JTZ7"/>
<proteinExistence type="predicted"/>
<comment type="caution">
    <text evidence="4">The sequence shown here is derived from an EMBL/GenBank/DDBJ whole genome shotgun (WGS) entry which is preliminary data.</text>
</comment>
<dbReference type="CDD" id="cd00761">
    <property type="entry name" value="Glyco_tranf_GTA_type"/>
    <property type="match status" value="1"/>
</dbReference>
<keyword evidence="7" id="KW-1185">Reference proteome</keyword>
<evidence type="ECO:0000256" key="1">
    <source>
        <dbReference type="ARBA" id="ARBA00022676"/>
    </source>
</evidence>
<dbReference type="Proteomes" id="UP000188600">
    <property type="component" value="Unassembled WGS sequence"/>
</dbReference>
<accession>A0AB36JTZ7</accession>
<dbReference type="EMBL" id="MSPR01000005">
    <property type="protein sequence ID" value="ONK30195.1"/>
    <property type="molecule type" value="Genomic_DNA"/>
</dbReference>
<evidence type="ECO:0000313" key="6">
    <source>
        <dbReference type="Proteomes" id="UP000188600"/>
    </source>
</evidence>
<evidence type="ECO:0000259" key="3">
    <source>
        <dbReference type="Pfam" id="PF00535"/>
    </source>
</evidence>
<dbReference type="SUPFAM" id="SSF53448">
    <property type="entry name" value="Nucleotide-diphospho-sugar transferases"/>
    <property type="match status" value="1"/>
</dbReference>
<dbReference type="PANTHER" id="PTHR22916">
    <property type="entry name" value="GLYCOSYLTRANSFERASE"/>
    <property type="match status" value="1"/>
</dbReference>
<evidence type="ECO:0000313" key="5">
    <source>
        <dbReference type="EMBL" id="ONK30195.1"/>
    </source>
</evidence>
<keyword evidence="1" id="KW-0328">Glycosyltransferase</keyword>
<keyword evidence="2 4" id="KW-0808">Transferase</keyword>
<dbReference type="PANTHER" id="PTHR22916:SF51">
    <property type="entry name" value="GLYCOSYLTRANSFERASE EPSH-RELATED"/>
    <property type="match status" value="1"/>
</dbReference>
<dbReference type="GO" id="GO:0016757">
    <property type="term" value="F:glycosyltransferase activity"/>
    <property type="evidence" value="ECO:0007669"/>
    <property type="project" value="UniProtKB-KW"/>
</dbReference>
<reference evidence="6 7" key="1">
    <citation type="submission" date="2016-12" db="EMBL/GenBank/DDBJ databases">
        <authorList>
            <person name="Gulvik C.A."/>
        </authorList>
    </citation>
    <scope>NUCLEOTIDE SEQUENCE [LARGE SCALE GENOMIC DNA]</scope>
    <source>
        <strain evidence="5 7">12-5202</strain>
        <strain evidence="4 6">12-5291</strain>
    </source>
</reference>
<dbReference type="Gene3D" id="3.90.550.10">
    <property type="entry name" value="Spore Coat Polysaccharide Biosynthesis Protein SpsA, Chain A"/>
    <property type="match status" value="1"/>
</dbReference>
<name>A0AB36JTZ7_9STRE</name>
<sequence>MEKISVVVPVYNGERYLKMCVESILKQTYSHLEIIIINDGSIDGTALLIEQLRRQDHRIRVLHKKQNEGIGAARNTALEMVTGDYLVFVDSDDWIDPNHISDLYDLMMRTGSDVAVTNFTRYYDATGRYELHITDEDYYEAVYTPQEWFTFQYGHGQNLSLCFTIPWCKLYKTALFEHVLYPTDKHTDDDWTTWKTYLMADKIAYMHRASYLYRVNEGSMTQTADSSTVFSVEPIAERLEVLSLLGFDLSREIAAYKWRAQLNRDSELRAGNMARYKELEYRFKLLEKYGK</sequence>
<protein>
    <submittedName>
        <fullName evidence="4">Glycosyl transferase</fullName>
    </submittedName>
</protein>
<feature type="domain" description="Glycosyltransferase 2-like" evidence="3">
    <location>
        <begin position="5"/>
        <end position="179"/>
    </location>
</feature>
<dbReference type="InterPro" id="IPR001173">
    <property type="entry name" value="Glyco_trans_2-like"/>
</dbReference>
<dbReference type="RefSeq" id="WP_076995763.1">
    <property type="nucleotide sequence ID" value="NZ_MSPR01000005.1"/>
</dbReference>
<dbReference type="Proteomes" id="UP000188946">
    <property type="component" value="Unassembled WGS sequence"/>
</dbReference>
<evidence type="ECO:0000313" key="4">
    <source>
        <dbReference type="EMBL" id="ONK28354.1"/>
    </source>
</evidence>
<evidence type="ECO:0000313" key="7">
    <source>
        <dbReference type="Proteomes" id="UP000188946"/>
    </source>
</evidence>